<evidence type="ECO:0000313" key="2">
    <source>
        <dbReference type="EMBL" id="RYR34319.1"/>
    </source>
</evidence>
<evidence type="ECO:0000313" key="3">
    <source>
        <dbReference type="Proteomes" id="UP000289738"/>
    </source>
</evidence>
<dbReference type="AlphaFoldDB" id="A0A445B6M8"/>
<sequence>MCYGGEGGVLSQLIWRYIWQAHVHGILPLPTLVTRMAELAGAHWRADEVSPLPPLPHFPDPSSFENEHEEEPAQPEVPPQTQATPEAQQTSEEPQPQPQQPDATVDPYPEPEQ</sequence>
<reference evidence="2 3" key="1">
    <citation type="submission" date="2019-01" db="EMBL/GenBank/DDBJ databases">
        <title>Sequencing of cultivated peanut Arachis hypogaea provides insights into genome evolution and oil improvement.</title>
        <authorList>
            <person name="Chen X."/>
        </authorList>
    </citation>
    <scope>NUCLEOTIDE SEQUENCE [LARGE SCALE GENOMIC DNA]</scope>
    <source>
        <strain evidence="3">cv. Fuhuasheng</strain>
        <tissue evidence="2">Leaves</tissue>
    </source>
</reference>
<organism evidence="2 3">
    <name type="scientific">Arachis hypogaea</name>
    <name type="common">Peanut</name>
    <dbReference type="NCBI Taxonomy" id="3818"/>
    <lineage>
        <taxon>Eukaryota</taxon>
        <taxon>Viridiplantae</taxon>
        <taxon>Streptophyta</taxon>
        <taxon>Embryophyta</taxon>
        <taxon>Tracheophyta</taxon>
        <taxon>Spermatophyta</taxon>
        <taxon>Magnoliopsida</taxon>
        <taxon>eudicotyledons</taxon>
        <taxon>Gunneridae</taxon>
        <taxon>Pentapetalae</taxon>
        <taxon>rosids</taxon>
        <taxon>fabids</taxon>
        <taxon>Fabales</taxon>
        <taxon>Fabaceae</taxon>
        <taxon>Papilionoideae</taxon>
        <taxon>50 kb inversion clade</taxon>
        <taxon>dalbergioids sensu lato</taxon>
        <taxon>Dalbergieae</taxon>
        <taxon>Pterocarpus clade</taxon>
        <taxon>Arachis</taxon>
    </lineage>
</organism>
<name>A0A445B6M8_ARAHY</name>
<accession>A0A445B6M8</accession>
<feature type="compositionally biased region" description="Low complexity" evidence="1">
    <location>
        <begin position="79"/>
        <end position="107"/>
    </location>
</feature>
<dbReference type="EMBL" id="SDMP01000010">
    <property type="protein sequence ID" value="RYR34319.1"/>
    <property type="molecule type" value="Genomic_DNA"/>
</dbReference>
<keyword evidence="3" id="KW-1185">Reference proteome</keyword>
<gene>
    <name evidence="2" type="ORF">Ahy_A10g049120</name>
</gene>
<evidence type="ECO:0000256" key="1">
    <source>
        <dbReference type="SAM" id="MobiDB-lite"/>
    </source>
</evidence>
<comment type="caution">
    <text evidence="2">The sequence shown here is derived from an EMBL/GenBank/DDBJ whole genome shotgun (WGS) entry which is preliminary data.</text>
</comment>
<proteinExistence type="predicted"/>
<dbReference type="Proteomes" id="UP000289738">
    <property type="component" value="Chromosome A10"/>
</dbReference>
<feature type="region of interest" description="Disordered" evidence="1">
    <location>
        <begin position="48"/>
        <end position="113"/>
    </location>
</feature>
<protein>
    <submittedName>
        <fullName evidence="2">Uncharacterized protein</fullName>
    </submittedName>
</protein>